<keyword evidence="2" id="KW-1133">Transmembrane helix</keyword>
<proteinExistence type="predicted"/>
<dbReference type="EMBL" id="LNRQ01000001">
    <property type="protein sequence ID" value="KZN09499.1"/>
    <property type="molecule type" value="Genomic_DNA"/>
</dbReference>
<dbReference type="PANTHER" id="PTHR33709:SF4">
    <property type="entry name" value="OS08G0230200 PROTEIN"/>
    <property type="match status" value="1"/>
</dbReference>
<dbReference type="InterPro" id="IPR040339">
    <property type="entry name" value="At1g16860-like"/>
</dbReference>
<gene>
    <name evidence="3" type="ORF">DCAR_002155</name>
    <name evidence="4" type="ORF">DCAR_0102207</name>
</gene>
<reference evidence="3" key="1">
    <citation type="journal article" date="2016" name="Nat. Genet.">
        <title>A high-quality carrot genome assembly provides new insights into carotenoid accumulation and asterid genome evolution.</title>
        <authorList>
            <person name="Iorizzo M."/>
            <person name="Ellison S."/>
            <person name="Senalik D."/>
            <person name="Zeng P."/>
            <person name="Satapoomin P."/>
            <person name="Huang J."/>
            <person name="Bowman M."/>
            <person name="Iovene M."/>
            <person name="Sanseverino W."/>
            <person name="Cavagnaro P."/>
            <person name="Yildiz M."/>
            <person name="Macko-Podgorni A."/>
            <person name="Moranska E."/>
            <person name="Grzebelus E."/>
            <person name="Grzebelus D."/>
            <person name="Ashrafi H."/>
            <person name="Zheng Z."/>
            <person name="Cheng S."/>
            <person name="Spooner D."/>
            <person name="Van Deynze A."/>
            <person name="Simon P."/>
        </authorList>
    </citation>
    <scope>NUCLEOTIDE SEQUENCE [LARGE SCALE GENOMIC DNA]</scope>
    <source>
        <tissue evidence="3">Leaf</tissue>
    </source>
</reference>
<evidence type="ECO:0000256" key="2">
    <source>
        <dbReference type="SAM" id="Phobius"/>
    </source>
</evidence>
<dbReference type="STRING" id="79200.A0A166GYG9"/>
<evidence type="ECO:0000313" key="4">
    <source>
        <dbReference type="EMBL" id="WOG83033.1"/>
    </source>
</evidence>
<evidence type="ECO:0000313" key="3">
    <source>
        <dbReference type="EMBL" id="KZN09499.1"/>
    </source>
</evidence>
<dbReference type="EMBL" id="CP093343">
    <property type="protein sequence ID" value="WOG83033.1"/>
    <property type="molecule type" value="Genomic_DNA"/>
</dbReference>
<dbReference type="PANTHER" id="PTHR33709">
    <property type="entry name" value="OSJNBA0035M09.9 PROTEIN"/>
    <property type="match status" value="1"/>
</dbReference>
<feature type="region of interest" description="Disordered" evidence="1">
    <location>
        <begin position="1"/>
        <end position="25"/>
    </location>
</feature>
<evidence type="ECO:0000256" key="1">
    <source>
        <dbReference type="SAM" id="MobiDB-lite"/>
    </source>
</evidence>
<feature type="transmembrane region" description="Helical" evidence="2">
    <location>
        <begin position="99"/>
        <end position="116"/>
    </location>
</feature>
<sequence>MGTRFSSHQLNNGLNVSGRPEQPTKKPRIDYVVSCRSLHRWGRRELGKIFGILIVRFGSSMGWRPGQHDPTRQSGKVMYGPSVTSLTEEGKFGFEVLKVAMWVFSVMVLMGLVVGYS</sequence>
<organism evidence="3">
    <name type="scientific">Daucus carota subsp. sativus</name>
    <name type="common">Carrot</name>
    <dbReference type="NCBI Taxonomy" id="79200"/>
    <lineage>
        <taxon>Eukaryota</taxon>
        <taxon>Viridiplantae</taxon>
        <taxon>Streptophyta</taxon>
        <taxon>Embryophyta</taxon>
        <taxon>Tracheophyta</taxon>
        <taxon>Spermatophyta</taxon>
        <taxon>Magnoliopsida</taxon>
        <taxon>eudicotyledons</taxon>
        <taxon>Gunneridae</taxon>
        <taxon>Pentapetalae</taxon>
        <taxon>asterids</taxon>
        <taxon>campanulids</taxon>
        <taxon>Apiales</taxon>
        <taxon>Apiaceae</taxon>
        <taxon>Apioideae</taxon>
        <taxon>Scandiceae</taxon>
        <taxon>Daucinae</taxon>
        <taxon>Daucus</taxon>
        <taxon>Daucus sect. Daucus</taxon>
    </lineage>
</organism>
<reference evidence="4" key="2">
    <citation type="submission" date="2022-03" db="EMBL/GenBank/DDBJ databases">
        <title>Draft title - Genomic analysis of global carrot germplasm unveils the trajectory of domestication and the origin of high carotenoid orange carrot.</title>
        <authorList>
            <person name="Iorizzo M."/>
            <person name="Ellison S."/>
            <person name="Senalik D."/>
            <person name="Macko-Podgorni A."/>
            <person name="Grzebelus D."/>
            <person name="Bostan H."/>
            <person name="Rolling W."/>
            <person name="Curaba J."/>
            <person name="Simon P."/>
        </authorList>
    </citation>
    <scope>NUCLEOTIDE SEQUENCE</scope>
    <source>
        <tissue evidence="4">Leaf</tissue>
    </source>
</reference>
<feature type="compositionally biased region" description="Polar residues" evidence="1">
    <location>
        <begin position="1"/>
        <end position="15"/>
    </location>
</feature>
<accession>A0A166GYG9</accession>
<dbReference type="Gramene" id="KZN09499">
    <property type="protein sequence ID" value="KZN09499"/>
    <property type="gene ID" value="DCAR_002155"/>
</dbReference>
<keyword evidence="2" id="KW-0472">Membrane</keyword>
<keyword evidence="5" id="KW-1185">Reference proteome</keyword>
<dbReference type="AlphaFoldDB" id="A0A166GYG9"/>
<dbReference type="Proteomes" id="UP000077755">
    <property type="component" value="Chromosome 1"/>
</dbReference>
<keyword evidence="2" id="KW-0812">Transmembrane</keyword>
<evidence type="ECO:0000313" key="5">
    <source>
        <dbReference type="Proteomes" id="UP000077755"/>
    </source>
</evidence>
<protein>
    <submittedName>
        <fullName evidence="3">Uncharacterized protein</fullName>
    </submittedName>
</protein>
<name>A0A166GYG9_DAUCS</name>